<dbReference type="EMBL" id="LN649229">
    <property type="protein sequence ID" value="CEI67587.1"/>
    <property type="molecule type" value="Genomic_DNA"/>
</dbReference>
<dbReference type="OrthoDB" id="3223806at2759"/>
<dbReference type="AlphaFoldDB" id="A0A2L2TR65"/>
<comment type="similarity">
    <text evidence="1">Belongs to the peptidase C14B family.</text>
</comment>
<protein>
    <submittedName>
        <fullName evidence="2">Uncharacterized protein</fullName>
    </submittedName>
</protein>
<evidence type="ECO:0000313" key="2">
    <source>
        <dbReference type="EMBL" id="CEI67587.1"/>
    </source>
</evidence>
<dbReference type="Proteomes" id="UP000245910">
    <property type="component" value="Chromosome I"/>
</dbReference>
<dbReference type="GO" id="GO:0004197">
    <property type="term" value="F:cysteine-type endopeptidase activity"/>
    <property type="evidence" value="ECO:0007669"/>
    <property type="project" value="TreeGrafter"/>
</dbReference>
<dbReference type="GO" id="GO:0005737">
    <property type="term" value="C:cytoplasm"/>
    <property type="evidence" value="ECO:0007669"/>
    <property type="project" value="TreeGrafter"/>
</dbReference>
<evidence type="ECO:0000313" key="3">
    <source>
        <dbReference type="Proteomes" id="UP000245910"/>
    </source>
</evidence>
<keyword evidence="3" id="KW-1185">Reference proteome</keyword>
<sequence length="698" mass="78561">MVERNSAARHWAVLIGVNFYPKVEGGVCSTEECLQGAVPDILAVQEYLENAPYPVDIVTLTATAPDDPTLRKPKEDFESWPTVDNVVQSLKRVIKKAKAGDYIYIHFSGHGVKRLSEGLSNKNLALVLFEDEPHYRSYLKGSDLRSCLRSMVRKGLLVTMVLDCCFSGSVLRNSQAVGTSIRAIEYDAAVDNDCPSDPWGSLFDLGNISRESELQHEWLVNPEGYTILAACGLDEKAFELQSSTGELRGGLTQFLLRALTELSRRNVQITQESLYNHICARLKAVWGAQTPRLYGKRGVSFFGELQNYSVTPLIPVFWRGDSPNSDGSVRRLYIRAGDAHGVSKGDVYDTYPLGTDAGDSIRLRVDVVHSLHSEMVGFTYATRVNNIRDGWNAKLVRSEAEHKIAIRMTEEAYSYAKDSVEPDRLQFVRLHIGNENREACQFNVELNHSRQYCMYDGSMELLPHFEPFSIDTPNADVHLLYILQRLASYKYLENLGIERMPRPSLQSREQTSTSFADSFTLEAFTHESEANRNGPGGPFHINHGDSWSLKVENHSKKEALYLAFFSFTSSWKIKDLTVPVGNNSFEEIRPATDTDRSQETIRLTMKVPEGQTSCKDVIKVFLTNRPTLFPALNLDKDLMHHPRTRSARETVDSGIGRIPAFLTALSGLYRDTSGIEQKSIEHEAWSTKNYIIYTSLVN</sequence>
<dbReference type="PANTHER" id="PTHR48104">
    <property type="entry name" value="METACASPASE-4"/>
    <property type="match status" value="1"/>
</dbReference>
<reference evidence="3" key="1">
    <citation type="submission" date="2014-10" db="EMBL/GenBank/DDBJ databases">
        <authorList>
            <person name="King R."/>
        </authorList>
    </citation>
    <scope>NUCLEOTIDE SEQUENCE [LARGE SCALE GENOMIC DNA]</scope>
    <source>
        <strain evidence="3">A3/5</strain>
    </source>
</reference>
<dbReference type="InterPro" id="IPR050452">
    <property type="entry name" value="Metacaspase"/>
</dbReference>
<dbReference type="Gene3D" id="3.40.50.1460">
    <property type="match status" value="1"/>
</dbReference>
<evidence type="ECO:0000256" key="1">
    <source>
        <dbReference type="ARBA" id="ARBA00009005"/>
    </source>
</evidence>
<proteinExistence type="inferred from homology"/>
<dbReference type="GO" id="GO:0006508">
    <property type="term" value="P:proteolysis"/>
    <property type="evidence" value="ECO:0007669"/>
    <property type="project" value="TreeGrafter"/>
</dbReference>
<dbReference type="PANTHER" id="PTHR48104:SF30">
    <property type="entry name" value="METACASPASE-1"/>
    <property type="match status" value="1"/>
</dbReference>
<accession>A0A2L2TR65</accession>
<organism evidence="2 3">
    <name type="scientific">Fusarium venenatum</name>
    <dbReference type="NCBI Taxonomy" id="56646"/>
    <lineage>
        <taxon>Eukaryota</taxon>
        <taxon>Fungi</taxon>
        <taxon>Dikarya</taxon>
        <taxon>Ascomycota</taxon>
        <taxon>Pezizomycotina</taxon>
        <taxon>Sordariomycetes</taxon>
        <taxon>Hypocreomycetidae</taxon>
        <taxon>Hypocreales</taxon>
        <taxon>Nectriaceae</taxon>
        <taxon>Fusarium</taxon>
    </lineage>
</organism>
<name>A0A2L2TR65_9HYPO</name>